<proteinExistence type="predicted"/>
<name>A0A8H6P4Q9_9EURO</name>
<organism evidence="2 4">
    <name type="scientific">Aspergillus hiratsukae</name>
    <dbReference type="NCBI Taxonomy" id="1194566"/>
    <lineage>
        <taxon>Eukaryota</taxon>
        <taxon>Fungi</taxon>
        <taxon>Dikarya</taxon>
        <taxon>Ascomycota</taxon>
        <taxon>Pezizomycotina</taxon>
        <taxon>Eurotiomycetes</taxon>
        <taxon>Eurotiomycetidae</taxon>
        <taxon>Eurotiales</taxon>
        <taxon>Aspergillaceae</taxon>
        <taxon>Aspergillus</taxon>
        <taxon>Aspergillus subgen. Fumigati</taxon>
    </lineage>
</organism>
<reference evidence="2" key="1">
    <citation type="submission" date="2020-06" db="EMBL/GenBank/DDBJ databases">
        <title>Draft genome sequences of strains closely related to Aspergillus parafelis and Aspergillus hiratsukae.</title>
        <authorList>
            <person name="Dos Santos R.A.C."/>
            <person name="Rivero-Menendez O."/>
            <person name="Steenwyk J.L."/>
            <person name="Mead M.E."/>
            <person name="Goldman G.H."/>
            <person name="Alastruey-Izquierdo A."/>
            <person name="Rokas A."/>
        </authorList>
    </citation>
    <scope>NUCLEOTIDE SEQUENCE</scope>
    <source>
        <strain evidence="2">CNM-CM5793</strain>
        <strain evidence="3">CNM-CM6106</strain>
    </source>
</reference>
<evidence type="ECO:0000313" key="4">
    <source>
        <dbReference type="Proteomes" id="UP000630445"/>
    </source>
</evidence>
<dbReference type="AlphaFoldDB" id="A0A8H6P4Q9"/>
<feature type="compositionally biased region" description="Basic and acidic residues" evidence="1">
    <location>
        <begin position="132"/>
        <end position="141"/>
    </location>
</feature>
<feature type="compositionally biased region" description="Acidic residues" evidence="1">
    <location>
        <begin position="431"/>
        <end position="443"/>
    </location>
</feature>
<dbReference type="EMBL" id="JACBAF010002165">
    <property type="protein sequence ID" value="KAF7165529.1"/>
    <property type="molecule type" value="Genomic_DNA"/>
</dbReference>
<feature type="region of interest" description="Disordered" evidence="1">
    <location>
        <begin position="122"/>
        <end position="141"/>
    </location>
</feature>
<evidence type="ECO:0000256" key="1">
    <source>
        <dbReference type="SAM" id="MobiDB-lite"/>
    </source>
</evidence>
<dbReference type="Proteomes" id="UP000630445">
    <property type="component" value="Unassembled WGS sequence"/>
</dbReference>
<evidence type="ECO:0000313" key="2">
    <source>
        <dbReference type="EMBL" id="KAF7117379.1"/>
    </source>
</evidence>
<sequence length="577" mass="64926">MEARHNFFASSDGSGHPNQTLPRHTVAGFAADSWQAASYFPTANGHEYGETRPLRHAEQYAKSIVNHADVIIEYTDLGASASSSSQADKHYWQVASQDLIQNSPYFRALLDPNKFSEGRQFMQQRAGHGQRSTHEAKEEEHDQSDIASEACLQHILPTISLSSDRFLSRLGADAIELFLRILSYCSLEDDEKQGFDAELRVQPTFLVARLLETGDALNSPHVVRGALQRSKYAYGKGKISLSKFDMPLLKINEDRIRQSIFIARFLYDAHVFQVLTHALIVGGSRYWINGIESHVPTSPWSYLPDGIEGKERYYPFRSLRGITCKPQQPYANTIPEELYYRRQCVLNTITDLQAFFLRAYGALEEPPESKPSNTAPSAAPTTLQPRQFQCRCGFGNSNACDAFHLGQMTRFFALRTKTIFIGSSLLDPDFTLDPEGEDGDGQDTPERPQPLPTAAAPPSDITSIISSLKQCPDYQLDANHTGCGVRRRFVPPLDCIERFVGDGRGLLGVDIRSWDEKKWPLASESWANRARRRASLVDVRFSKIHAVHATPSGLLRPRTQEENARFLFTARRRNWEA</sequence>
<keyword evidence="4" id="KW-1185">Reference proteome</keyword>
<evidence type="ECO:0000313" key="3">
    <source>
        <dbReference type="EMBL" id="KAF7165529.1"/>
    </source>
</evidence>
<dbReference type="OrthoDB" id="5398371at2759"/>
<dbReference type="Proteomes" id="UP000662466">
    <property type="component" value="Unassembled WGS sequence"/>
</dbReference>
<dbReference type="EMBL" id="JACBAD010002091">
    <property type="protein sequence ID" value="KAF7117379.1"/>
    <property type="molecule type" value="Genomic_DNA"/>
</dbReference>
<feature type="region of interest" description="Disordered" evidence="1">
    <location>
        <begin position="431"/>
        <end position="458"/>
    </location>
</feature>
<accession>A0A8H6P4Q9</accession>
<gene>
    <name evidence="2" type="ORF">CNMCM5793_006281</name>
    <name evidence="3" type="ORF">CNMCM6106_001648</name>
</gene>
<protein>
    <submittedName>
        <fullName evidence="2">Uncharacterized protein</fullName>
    </submittedName>
</protein>
<comment type="caution">
    <text evidence="2">The sequence shown here is derived from an EMBL/GenBank/DDBJ whole genome shotgun (WGS) entry which is preliminary data.</text>
</comment>